<feature type="compositionally biased region" description="Polar residues" evidence="1">
    <location>
        <begin position="173"/>
        <end position="183"/>
    </location>
</feature>
<reference evidence="2 3" key="1">
    <citation type="submission" date="2024-05" db="EMBL/GenBank/DDBJ databases">
        <title>Genetic variation in Jamaican populations of the coffee berry borer (Hypothenemus hampei).</title>
        <authorList>
            <person name="Errbii M."/>
            <person name="Myrie A."/>
        </authorList>
    </citation>
    <scope>NUCLEOTIDE SEQUENCE [LARGE SCALE GENOMIC DNA]</scope>
    <source>
        <strain evidence="2">JA-Hopewell-2020-01-JO</strain>
        <tissue evidence="2">Whole body</tissue>
    </source>
</reference>
<feature type="region of interest" description="Disordered" evidence="1">
    <location>
        <begin position="173"/>
        <end position="194"/>
    </location>
</feature>
<sequence length="213" mass="24753">MEYQQRINVPRNQCKSCRTILDMLMRHGRIRKRKSPDKILEEVCHSIQRIQNEAVSIQILVRNAIQVIGISYNKLSNEAIRELERAYIDTIGEHLNIFGLVHNIERRRIEKLLPQIEVHQQLIKEEAAEVPQYMVEEVPQHLIQEEAAAFPIDIPQYMLEEALIGRASGRRTCSGSRTFTTNETQKENRSDQTNVARGREMDIRDITANKKTP</sequence>
<keyword evidence="3" id="KW-1185">Reference proteome</keyword>
<comment type="caution">
    <text evidence="2">The sequence shown here is derived from an EMBL/GenBank/DDBJ whole genome shotgun (WGS) entry which is preliminary data.</text>
</comment>
<evidence type="ECO:0000313" key="2">
    <source>
        <dbReference type="EMBL" id="KAL1501893.1"/>
    </source>
</evidence>
<dbReference type="EMBL" id="JBDJPC010000005">
    <property type="protein sequence ID" value="KAL1501893.1"/>
    <property type="molecule type" value="Genomic_DNA"/>
</dbReference>
<evidence type="ECO:0000256" key="1">
    <source>
        <dbReference type="SAM" id="MobiDB-lite"/>
    </source>
</evidence>
<organism evidence="2 3">
    <name type="scientific">Hypothenemus hampei</name>
    <name type="common">Coffee berry borer</name>
    <dbReference type="NCBI Taxonomy" id="57062"/>
    <lineage>
        <taxon>Eukaryota</taxon>
        <taxon>Metazoa</taxon>
        <taxon>Ecdysozoa</taxon>
        <taxon>Arthropoda</taxon>
        <taxon>Hexapoda</taxon>
        <taxon>Insecta</taxon>
        <taxon>Pterygota</taxon>
        <taxon>Neoptera</taxon>
        <taxon>Endopterygota</taxon>
        <taxon>Coleoptera</taxon>
        <taxon>Polyphaga</taxon>
        <taxon>Cucujiformia</taxon>
        <taxon>Curculionidae</taxon>
        <taxon>Scolytinae</taxon>
        <taxon>Hypothenemus</taxon>
    </lineage>
</organism>
<dbReference type="AlphaFoldDB" id="A0ABD1ETG4"/>
<protein>
    <submittedName>
        <fullName evidence="2">Uncharacterized protein</fullName>
    </submittedName>
</protein>
<name>A0ABD1ETG4_HYPHA</name>
<accession>A0ABD1ETG4</accession>
<proteinExistence type="predicted"/>
<dbReference type="Proteomes" id="UP001566132">
    <property type="component" value="Unassembled WGS sequence"/>
</dbReference>
<evidence type="ECO:0000313" key="3">
    <source>
        <dbReference type="Proteomes" id="UP001566132"/>
    </source>
</evidence>
<gene>
    <name evidence="2" type="ORF">ABEB36_007132</name>
</gene>